<reference evidence="2 3" key="1">
    <citation type="journal article" date="2019" name="Commun. Biol.">
        <title>The bagworm genome reveals a unique fibroin gene that provides high tensile strength.</title>
        <authorList>
            <person name="Kono N."/>
            <person name="Nakamura H."/>
            <person name="Ohtoshi R."/>
            <person name="Tomita M."/>
            <person name="Numata K."/>
            <person name="Arakawa K."/>
        </authorList>
    </citation>
    <scope>NUCLEOTIDE SEQUENCE [LARGE SCALE GENOMIC DNA]</scope>
</reference>
<evidence type="ECO:0000313" key="3">
    <source>
        <dbReference type="Proteomes" id="UP000299102"/>
    </source>
</evidence>
<proteinExistence type="predicted"/>
<protein>
    <submittedName>
        <fullName evidence="2">Uncharacterized protein</fullName>
    </submittedName>
</protein>
<comment type="caution">
    <text evidence="2">The sequence shown here is derived from an EMBL/GenBank/DDBJ whole genome shotgun (WGS) entry which is preliminary data.</text>
</comment>
<dbReference type="Proteomes" id="UP000299102">
    <property type="component" value="Unassembled WGS sequence"/>
</dbReference>
<evidence type="ECO:0000256" key="1">
    <source>
        <dbReference type="SAM" id="MobiDB-lite"/>
    </source>
</evidence>
<feature type="compositionally biased region" description="Basic residues" evidence="1">
    <location>
        <begin position="1"/>
        <end position="17"/>
    </location>
</feature>
<keyword evidence="3" id="KW-1185">Reference proteome</keyword>
<organism evidence="2 3">
    <name type="scientific">Eumeta variegata</name>
    <name type="common">Bagworm moth</name>
    <name type="synonym">Eumeta japonica</name>
    <dbReference type="NCBI Taxonomy" id="151549"/>
    <lineage>
        <taxon>Eukaryota</taxon>
        <taxon>Metazoa</taxon>
        <taxon>Ecdysozoa</taxon>
        <taxon>Arthropoda</taxon>
        <taxon>Hexapoda</taxon>
        <taxon>Insecta</taxon>
        <taxon>Pterygota</taxon>
        <taxon>Neoptera</taxon>
        <taxon>Endopterygota</taxon>
        <taxon>Lepidoptera</taxon>
        <taxon>Glossata</taxon>
        <taxon>Ditrysia</taxon>
        <taxon>Tineoidea</taxon>
        <taxon>Psychidae</taxon>
        <taxon>Oiketicinae</taxon>
        <taxon>Eumeta</taxon>
    </lineage>
</organism>
<name>A0A4C1Z029_EUMVA</name>
<gene>
    <name evidence="2" type="ORF">EVAR_56537_1</name>
</gene>
<feature type="region of interest" description="Disordered" evidence="1">
    <location>
        <begin position="1"/>
        <end position="40"/>
    </location>
</feature>
<accession>A0A4C1Z029</accession>
<evidence type="ECO:0000313" key="2">
    <source>
        <dbReference type="EMBL" id="GBP79945.1"/>
    </source>
</evidence>
<sequence length="92" mass="10358">MRNGRLRSHGRRRHVSARRAAPAPAHVHADEGNSGSIPCRATVDAGARADRLQEATHRRVHDNGRLLHVRSDDMLKLKESFYLLSTLNHPHD</sequence>
<dbReference type="EMBL" id="BGZK01001439">
    <property type="protein sequence ID" value="GBP79945.1"/>
    <property type="molecule type" value="Genomic_DNA"/>
</dbReference>
<dbReference type="AlphaFoldDB" id="A0A4C1Z029"/>